<dbReference type="InterPro" id="IPR055572">
    <property type="entry name" value="DUF7148"/>
</dbReference>
<dbReference type="Proteomes" id="UP000612055">
    <property type="component" value="Unassembled WGS sequence"/>
</dbReference>
<dbReference type="OrthoDB" id="1930092at2759"/>
<dbReference type="PANTHER" id="PTHR36352:SF1">
    <property type="entry name" value="EXPRESSED PROTEIN"/>
    <property type="match status" value="1"/>
</dbReference>
<name>A0A835Y1X6_9CHLO</name>
<protein>
    <recommendedName>
        <fullName evidence="1">DUF7148 domain-containing protein</fullName>
    </recommendedName>
</protein>
<evidence type="ECO:0000313" key="3">
    <source>
        <dbReference type="Proteomes" id="UP000612055"/>
    </source>
</evidence>
<dbReference type="Pfam" id="PF23650">
    <property type="entry name" value="DUF7148"/>
    <property type="match status" value="1"/>
</dbReference>
<proteinExistence type="predicted"/>
<dbReference type="AlphaFoldDB" id="A0A835Y1X6"/>
<evidence type="ECO:0000313" key="2">
    <source>
        <dbReference type="EMBL" id="KAG2489604.1"/>
    </source>
</evidence>
<sequence length="160" mass="17328">MARGRATTLRVCASLRPESQPHIQLGTAKLPATVNQPAFVEYLYQWAATVTQSGANYPFVMPMKVDKYDTGFKVALLKQTAAGNFDAAAEIQGTLEEVPGKGTVVFFRFFEGPAASAMRSSPPPADPKQRLSAVIDALPDVDTLMGSMPEVMRKGVQYCQ</sequence>
<accession>A0A835Y1X6</accession>
<dbReference type="EMBL" id="JAEHOE010000071">
    <property type="protein sequence ID" value="KAG2489604.1"/>
    <property type="molecule type" value="Genomic_DNA"/>
</dbReference>
<reference evidence="2" key="1">
    <citation type="journal article" date="2020" name="bioRxiv">
        <title>Comparative genomics of Chlamydomonas.</title>
        <authorList>
            <person name="Craig R.J."/>
            <person name="Hasan A.R."/>
            <person name="Ness R.W."/>
            <person name="Keightley P.D."/>
        </authorList>
    </citation>
    <scope>NUCLEOTIDE SEQUENCE</scope>
    <source>
        <strain evidence="2">CCAP 11/70</strain>
    </source>
</reference>
<dbReference type="PANTHER" id="PTHR36352">
    <property type="entry name" value="EXPRESSED PROTEIN"/>
    <property type="match status" value="1"/>
</dbReference>
<keyword evidence="3" id="KW-1185">Reference proteome</keyword>
<gene>
    <name evidence="2" type="ORF">HYH03_011884</name>
</gene>
<organism evidence="2 3">
    <name type="scientific">Edaphochlamys debaryana</name>
    <dbReference type="NCBI Taxonomy" id="47281"/>
    <lineage>
        <taxon>Eukaryota</taxon>
        <taxon>Viridiplantae</taxon>
        <taxon>Chlorophyta</taxon>
        <taxon>core chlorophytes</taxon>
        <taxon>Chlorophyceae</taxon>
        <taxon>CS clade</taxon>
        <taxon>Chlamydomonadales</taxon>
        <taxon>Chlamydomonadales incertae sedis</taxon>
        <taxon>Edaphochlamys</taxon>
    </lineage>
</organism>
<evidence type="ECO:0000259" key="1">
    <source>
        <dbReference type="Pfam" id="PF23650"/>
    </source>
</evidence>
<feature type="domain" description="DUF7148" evidence="1">
    <location>
        <begin position="21"/>
        <end position="115"/>
    </location>
</feature>
<comment type="caution">
    <text evidence="2">The sequence shown here is derived from an EMBL/GenBank/DDBJ whole genome shotgun (WGS) entry which is preliminary data.</text>
</comment>